<dbReference type="Gene3D" id="1.25.40.290">
    <property type="entry name" value="ARM repeat domains"/>
    <property type="match status" value="1"/>
</dbReference>
<dbReference type="KEGG" id="stha:NCTC11429_04216"/>
<name>A0A4U9W169_9SPHI</name>
<dbReference type="STRING" id="1123265.GCA_000686625_02461"/>
<dbReference type="InterPro" id="IPR016024">
    <property type="entry name" value="ARM-type_fold"/>
</dbReference>
<dbReference type="SUPFAM" id="SSF48371">
    <property type="entry name" value="ARM repeat"/>
    <property type="match status" value="1"/>
</dbReference>
<accession>A0A4U9W169</accession>
<evidence type="ECO:0000313" key="2">
    <source>
        <dbReference type="Proteomes" id="UP000308196"/>
    </source>
</evidence>
<dbReference type="EMBL" id="LR590484">
    <property type="protein sequence ID" value="VTR50924.1"/>
    <property type="molecule type" value="Genomic_DNA"/>
</dbReference>
<sequence>MNLSFSVMALIKDIYSVSFYQTIADEFQRVDSSFNKQLFIKRIFDADFTNMEWKQRMKHSTSVLHESLPGHFPTAASLICQVIQHLIDHGVSGGLEYAIFPDYIESYGLNDFDTAIRSFEVITKFISCEFAVRPFIIRYHSRMIAEMEKWSRDTHPQLRRLASEGSRPRLPWAMAIPFLKKDPTPLLPILENLKDDLAETVRRSVANNLNDISKDHPDFVLGIARRWKDYSIHTNGIIKHGCRTLLKQGNPEILHFYGLKSSDFTVSQLTIQTPIVKIGEHVVFSFRIENKSGQSRLLRLEYAVYYKKLNAQLSKKVFKISERTYAAAEINSILRRQSFKQITTRKFHLGKHKLSIIVNGREMGEIDFELVP</sequence>
<dbReference type="RefSeq" id="WP_232048748.1">
    <property type="nucleotide sequence ID" value="NZ_CP141191.1"/>
</dbReference>
<organism evidence="1 2">
    <name type="scientific">Sphingobacterium thalpophilum</name>
    <dbReference type="NCBI Taxonomy" id="259"/>
    <lineage>
        <taxon>Bacteria</taxon>
        <taxon>Pseudomonadati</taxon>
        <taxon>Bacteroidota</taxon>
        <taxon>Sphingobacteriia</taxon>
        <taxon>Sphingobacteriales</taxon>
        <taxon>Sphingobacteriaceae</taxon>
        <taxon>Sphingobacterium</taxon>
    </lineage>
</organism>
<proteinExistence type="predicted"/>
<protein>
    <submittedName>
        <fullName evidence="1">DNA alkylation repair enzyme</fullName>
    </submittedName>
</protein>
<gene>
    <name evidence="1" type="ORF">NCTC11429_04216</name>
</gene>
<dbReference type="GeneID" id="78464829"/>
<dbReference type="AlphaFoldDB" id="A0A4U9W169"/>
<dbReference type="Proteomes" id="UP000308196">
    <property type="component" value="Chromosome"/>
</dbReference>
<evidence type="ECO:0000313" key="1">
    <source>
        <dbReference type="EMBL" id="VTR50924.1"/>
    </source>
</evidence>
<reference evidence="1 2" key="1">
    <citation type="submission" date="2019-05" db="EMBL/GenBank/DDBJ databases">
        <authorList>
            <consortium name="Pathogen Informatics"/>
        </authorList>
    </citation>
    <scope>NUCLEOTIDE SEQUENCE [LARGE SCALE GENOMIC DNA]</scope>
    <source>
        <strain evidence="1 2">NCTC11429</strain>
    </source>
</reference>